<sequence>MTVDPVLTYGGQTLSYRVQTGGSRTTKIAIHVEPDGEVIVDGPEGADPAEIRRAVNKRARWVFMQVEKARERFRHVRDKEYVSGEEVLYLGRRYVLKVIKDDTHRGAVKLKGNRLEVPSRSCSPESVSAGVWAWYRVKARDYFDRRLAEWEQKLPWVNGRPPFRLQEMEKRWGSCTADGTIILNPHLIKAPRECIDYVILHELAHLRHHNHSPDFWKTISFADPDWQRKKALLDGAAEQLTAK</sequence>
<dbReference type="PANTHER" id="PTHR30399:SF1">
    <property type="entry name" value="UTP PYROPHOSPHATASE"/>
    <property type="match status" value="1"/>
</dbReference>
<evidence type="ECO:0000313" key="3">
    <source>
        <dbReference type="Proteomes" id="UP000248916"/>
    </source>
</evidence>
<dbReference type="Proteomes" id="UP000248916">
    <property type="component" value="Unassembled WGS sequence"/>
</dbReference>
<name>A0A2W7MQ75_9RHOB</name>
<keyword evidence="3" id="KW-1185">Reference proteome</keyword>
<evidence type="ECO:0000259" key="1">
    <source>
        <dbReference type="Pfam" id="PF01863"/>
    </source>
</evidence>
<dbReference type="InterPro" id="IPR002725">
    <property type="entry name" value="YgjP-like_metallopeptidase"/>
</dbReference>
<dbReference type="CDD" id="cd07344">
    <property type="entry name" value="M48_yhfN_like"/>
    <property type="match status" value="1"/>
</dbReference>
<dbReference type="Gene3D" id="3.30.2010.10">
    <property type="entry name" value="Metalloproteases ('zincins'), catalytic domain"/>
    <property type="match status" value="1"/>
</dbReference>
<protein>
    <recommendedName>
        <fullName evidence="1">YgjP-like metallopeptidase domain-containing protein</fullName>
    </recommendedName>
</protein>
<dbReference type="InterPro" id="IPR053136">
    <property type="entry name" value="UTP_pyrophosphatase-like"/>
</dbReference>
<dbReference type="AlphaFoldDB" id="A0A2W7MQ75"/>
<dbReference type="Pfam" id="PF01863">
    <property type="entry name" value="YgjP-like"/>
    <property type="match status" value="1"/>
</dbReference>
<dbReference type="PANTHER" id="PTHR30399">
    <property type="entry name" value="UNCHARACTERIZED PROTEIN YGJP"/>
    <property type="match status" value="1"/>
</dbReference>
<accession>A0A2W7MQ75</accession>
<reference evidence="2 3" key="1">
    <citation type="submission" date="2018-06" db="EMBL/GenBank/DDBJ databases">
        <title>Genomic Encyclopedia of Archaeal and Bacterial Type Strains, Phase II (KMG-II): from individual species to whole genera.</title>
        <authorList>
            <person name="Goeker M."/>
        </authorList>
    </citation>
    <scope>NUCLEOTIDE SEQUENCE [LARGE SCALE GENOMIC DNA]</scope>
    <source>
        <strain evidence="2 3">DSM 22009</strain>
    </source>
</reference>
<dbReference type="OrthoDB" id="9795402at2"/>
<evidence type="ECO:0000313" key="2">
    <source>
        <dbReference type="EMBL" id="PZX10100.1"/>
    </source>
</evidence>
<comment type="caution">
    <text evidence="2">The sequence shown here is derived from an EMBL/GenBank/DDBJ whole genome shotgun (WGS) entry which is preliminary data.</text>
</comment>
<gene>
    <name evidence="2" type="ORF">LX81_04327</name>
</gene>
<organism evidence="2 3">
    <name type="scientific">Palleronia aestuarii</name>
    <dbReference type="NCBI Taxonomy" id="568105"/>
    <lineage>
        <taxon>Bacteria</taxon>
        <taxon>Pseudomonadati</taxon>
        <taxon>Pseudomonadota</taxon>
        <taxon>Alphaproteobacteria</taxon>
        <taxon>Rhodobacterales</taxon>
        <taxon>Roseobacteraceae</taxon>
        <taxon>Palleronia</taxon>
    </lineage>
</organism>
<proteinExistence type="predicted"/>
<dbReference type="RefSeq" id="WP_111539254.1">
    <property type="nucleotide sequence ID" value="NZ_QKZL01000055.1"/>
</dbReference>
<feature type="domain" description="YgjP-like metallopeptidase" evidence="1">
    <location>
        <begin position="27"/>
        <end position="234"/>
    </location>
</feature>
<dbReference type="EMBL" id="QKZL01000055">
    <property type="protein sequence ID" value="PZX10100.1"/>
    <property type="molecule type" value="Genomic_DNA"/>
</dbReference>